<dbReference type="Pfam" id="PF02910">
    <property type="entry name" value="Succ_DH_flav_C"/>
    <property type="match status" value="1"/>
</dbReference>
<feature type="binding site" evidence="13">
    <location>
        <position position="1751"/>
    </location>
    <ligand>
        <name>substrate</name>
    </ligand>
</feature>
<organism evidence="23 24">
    <name type="scientific">Cyphellophora attinorum</name>
    <dbReference type="NCBI Taxonomy" id="1664694"/>
    <lineage>
        <taxon>Eukaryota</taxon>
        <taxon>Fungi</taxon>
        <taxon>Dikarya</taxon>
        <taxon>Ascomycota</taxon>
        <taxon>Pezizomycotina</taxon>
        <taxon>Eurotiomycetes</taxon>
        <taxon>Chaetothyriomycetidae</taxon>
        <taxon>Chaetothyriales</taxon>
        <taxon>Cyphellophoraceae</taxon>
        <taxon>Cyphellophora</taxon>
    </lineage>
</organism>
<feature type="active site" description="Proton acceptor" evidence="12">
    <location>
        <position position="1783"/>
    </location>
</feature>
<evidence type="ECO:0000256" key="7">
    <source>
        <dbReference type="ARBA" id="ARBA00022827"/>
    </source>
</evidence>
<dbReference type="GeneID" id="28734836"/>
<dbReference type="InterPro" id="IPR027477">
    <property type="entry name" value="Succ_DH/fumarate_Rdtase_cat_sf"/>
</dbReference>
<reference evidence="23 24" key="1">
    <citation type="submission" date="2015-06" db="EMBL/GenBank/DDBJ databases">
        <title>Draft genome of the ant-associated black yeast Phialophora attae CBS 131958.</title>
        <authorList>
            <person name="Moreno L.F."/>
            <person name="Stielow B.J."/>
            <person name="de Hoog S."/>
            <person name="Vicente V.A."/>
            <person name="Weiss V.A."/>
            <person name="de Vries M."/>
            <person name="Cruz L.M."/>
            <person name="Souza E.M."/>
        </authorList>
    </citation>
    <scope>NUCLEOTIDE SEQUENCE [LARGE SCALE GENOMIC DNA]</scope>
    <source>
        <strain evidence="23 24">CBS 131958</strain>
    </source>
</reference>
<feature type="region of interest" description="Disordered" evidence="18">
    <location>
        <begin position="803"/>
        <end position="875"/>
    </location>
</feature>
<evidence type="ECO:0000256" key="14">
    <source>
        <dbReference type="PIRSR" id="PIRSR611281-3"/>
    </source>
</evidence>
<dbReference type="UniPathway" id="UPA00223">
    <property type="reaction ID" value="UER01006"/>
</dbReference>
<feature type="domain" description="FAD-dependent oxidoreductase 2 FAD-binding" evidence="20">
    <location>
        <begin position="1506"/>
        <end position="1902"/>
    </location>
</feature>
<evidence type="ECO:0000256" key="12">
    <source>
        <dbReference type="PIRSR" id="PIRSR611281-1"/>
    </source>
</evidence>
<dbReference type="GO" id="GO:0006099">
    <property type="term" value="P:tricarboxylic acid cycle"/>
    <property type="evidence" value="ECO:0007669"/>
    <property type="project" value="UniProtKB-UniPathway"/>
</dbReference>
<dbReference type="VEuPathDB" id="FungiDB:AB675_2945"/>
<feature type="region of interest" description="Disordered" evidence="18">
    <location>
        <begin position="329"/>
        <end position="389"/>
    </location>
</feature>
<dbReference type="GO" id="GO:0009055">
    <property type="term" value="F:electron transfer activity"/>
    <property type="evidence" value="ECO:0007669"/>
    <property type="project" value="TreeGrafter"/>
</dbReference>
<dbReference type="EC" id="1.3.5.1" evidence="16"/>
<evidence type="ECO:0000256" key="16">
    <source>
        <dbReference type="RuleBase" id="RU362051"/>
    </source>
</evidence>
<dbReference type="InterPro" id="IPR011281">
    <property type="entry name" value="Succ_DH_flav_su_fwd"/>
</dbReference>
<evidence type="ECO:0000259" key="20">
    <source>
        <dbReference type="Pfam" id="PF00890"/>
    </source>
</evidence>
<evidence type="ECO:0000256" key="5">
    <source>
        <dbReference type="ARBA" id="ARBA00022532"/>
    </source>
</evidence>
<dbReference type="Gene3D" id="1.20.58.100">
    <property type="entry name" value="Fumarate reductase/succinate dehydrogenase flavoprotein-like, C-terminal domain"/>
    <property type="match status" value="1"/>
</dbReference>
<comment type="subcellular location">
    <subcellularLocation>
        <location evidence="1">Membrane</location>
        <topology evidence="1">Peripheral membrane protein</topology>
    </subcellularLocation>
    <subcellularLocation>
        <location evidence="16">Mitochondrion inner membrane</location>
        <topology evidence="16">Peripheral membrane protein</topology>
        <orientation evidence="16">Matrix side</orientation>
    </subcellularLocation>
</comment>
<keyword evidence="6 14" id="KW-0285">Flavoprotein</keyword>
<feature type="compositionally biased region" description="Polar residues" evidence="18">
    <location>
        <begin position="154"/>
        <end position="188"/>
    </location>
</feature>
<dbReference type="GO" id="GO:0050660">
    <property type="term" value="F:flavin adenine dinucleotide binding"/>
    <property type="evidence" value="ECO:0007669"/>
    <property type="project" value="InterPro"/>
</dbReference>
<evidence type="ECO:0000256" key="1">
    <source>
        <dbReference type="ARBA" id="ARBA00004170"/>
    </source>
</evidence>
<keyword evidence="7 14" id="KW-0274">FAD</keyword>
<dbReference type="FunFam" id="3.50.50.60:FF:000026">
    <property type="entry name" value="Succinate dehydrogenase flavoprotein subunit"/>
    <property type="match status" value="1"/>
</dbReference>
<evidence type="ECO:0000256" key="9">
    <source>
        <dbReference type="ARBA" id="ARBA00023002"/>
    </source>
</evidence>
<feature type="compositionally biased region" description="Basic and acidic residues" evidence="18">
    <location>
        <begin position="350"/>
        <end position="359"/>
    </location>
</feature>
<feature type="binding site" evidence="13">
    <location>
        <position position="1739"/>
    </location>
    <ligand>
        <name>substrate</name>
    </ligand>
</feature>
<feature type="binding site" evidence="14">
    <location>
        <begin position="1534"/>
        <end position="1549"/>
    </location>
    <ligand>
        <name>FAD</name>
        <dbReference type="ChEBI" id="CHEBI:57692"/>
    </ligand>
</feature>
<dbReference type="InterPro" id="IPR030664">
    <property type="entry name" value="SdhA/FrdA/AprA"/>
</dbReference>
<dbReference type="FunFam" id="4.10.80.40:FF:000002">
    <property type="entry name" value="Succinate dehydrogenase [ubiquinone] flavoprotein subunit, mitochondrial"/>
    <property type="match status" value="1"/>
</dbReference>
<evidence type="ECO:0000256" key="15">
    <source>
        <dbReference type="PIRSR" id="PIRSR611281-4"/>
    </source>
</evidence>
<dbReference type="PANTHER" id="PTHR11632:SF51">
    <property type="entry name" value="SUCCINATE DEHYDROGENASE [UBIQUINONE] FLAVOPROTEIN SUBUNIT, MITOCHONDRIAL"/>
    <property type="match status" value="1"/>
</dbReference>
<dbReference type="NCBIfam" id="TIGR01812">
    <property type="entry name" value="sdhA_frdA_Gneg"/>
    <property type="match status" value="1"/>
</dbReference>
<keyword evidence="24" id="KW-1185">Reference proteome</keyword>
<dbReference type="InterPro" id="IPR003952">
    <property type="entry name" value="FRD_SDH_FAD_BS"/>
</dbReference>
<feature type="domain" description="DUF7605" evidence="22">
    <location>
        <begin position="1114"/>
        <end position="1286"/>
    </location>
</feature>
<dbReference type="InterPro" id="IPR015939">
    <property type="entry name" value="Fum_Rdtase/Succ_DH_flav-like_C"/>
</dbReference>
<keyword evidence="16" id="KW-0809">Transit peptide</keyword>
<keyword evidence="8 16" id="KW-0249">Electron transport</keyword>
<dbReference type="GO" id="GO:0006121">
    <property type="term" value="P:mitochondrial electron transport, succinate to ubiquinone"/>
    <property type="evidence" value="ECO:0007669"/>
    <property type="project" value="TreeGrafter"/>
</dbReference>
<keyword evidence="23" id="KW-0830">Ubiquinone</keyword>
<dbReference type="InterPro" id="IPR014006">
    <property type="entry name" value="Succ_Dhase_FrdA_Gneg"/>
</dbReference>
<dbReference type="Pfam" id="PF00890">
    <property type="entry name" value="FAD_binding_2"/>
    <property type="match status" value="1"/>
</dbReference>
<dbReference type="FunFam" id="3.90.700.10:FF:000001">
    <property type="entry name" value="Mitochondrial succinate dehydrogenase flavoprotein subunit"/>
    <property type="match status" value="1"/>
</dbReference>
<evidence type="ECO:0000259" key="22">
    <source>
        <dbReference type="Pfam" id="PF24564"/>
    </source>
</evidence>
<feature type="binding site" evidence="14">
    <location>
        <begin position="1511"/>
        <end position="1516"/>
    </location>
    <ligand>
        <name>FAD</name>
        <dbReference type="ChEBI" id="CHEBI:57692"/>
    </ligand>
</feature>
<accession>A0A0N1NY20</accession>
<comment type="function">
    <text evidence="16">Flavoprotein (FP) subunit of succinate dehydrogenase (SDH) that is involved in complex II of the mitochondrial electron transport chain and is responsible for transferring electrons from succinate to ubiquinone (coenzyme Q).</text>
</comment>
<dbReference type="InterPro" id="IPR056024">
    <property type="entry name" value="DUF7605"/>
</dbReference>
<comment type="pathway">
    <text evidence="2 16">Carbohydrate metabolism; tricarboxylic acid cycle; fumarate from succinate (eukaryal route): step 1/1.</text>
</comment>
<keyword evidence="17" id="KW-0175">Coiled coil</keyword>
<dbReference type="Gene3D" id="3.90.700.10">
    <property type="entry name" value="Succinate dehydrogenase/fumarate reductase flavoprotein, catalytic domain"/>
    <property type="match status" value="1"/>
</dbReference>
<feature type="modified residue" description="Tele-8alpha-FAD histidine" evidence="15">
    <location>
        <position position="1542"/>
    </location>
</feature>
<keyword evidence="9 16" id="KW-0560">Oxidoreductase</keyword>
<dbReference type="Gene3D" id="3.50.50.60">
    <property type="entry name" value="FAD/NAD(P)-binding domain"/>
    <property type="match status" value="1"/>
</dbReference>
<dbReference type="SUPFAM" id="SSF46977">
    <property type="entry name" value="Succinate dehydrogenase/fumarate reductase flavoprotein C-terminal domain"/>
    <property type="match status" value="1"/>
</dbReference>
<comment type="caution">
    <text evidence="23">The sequence shown here is derived from an EMBL/GenBank/DDBJ whole genome shotgun (WGS) entry which is preliminary data.</text>
</comment>
<dbReference type="SUPFAM" id="SSF56425">
    <property type="entry name" value="Succinate dehydrogenase/fumarate reductase flavoprotein, catalytic domain"/>
    <property type="match status" value="1"/>
</dbReference>
<dbReference type="Gene3D" id="3.40.50.300">
    <property type="entry name" value="P-loop containing nucleotide triphosphate hydrolases"/>
    <property type="match status" value="1"/>
</dbReference>
<evidence type="ECO:0000256" key="4">
    <source>
        <dbReference type="ARBA" id="ARBA00022448"/>
    </source>
</evidence>
<protein>
    <recommendedName>
        <fullName evidence="16">Succinate dehydrogenase [ubiquinone] flavoprotein subunit, mitochondrial</fullName>
        <ecNumber evidence="16">1.3.5.1</ecNumber>
    </recommendedName>
</protein>
<dbReference type="InterPro" id="IPR045063">
    <property type="entry name" value="Dynamin_N"/>
</dbReference>
<comment type="cofactor">
    <cofactor evidence="14">
        <name>FAD</name>
        <dbReference type="ChEBI" id="CHEBI:57692"/>
    </cofactor>
    <text evidence="14">Flavinylated by SdhE, about 5% flavinylation occurs in the absence of SdhE.</text>
</comment>
<feature type="domain" description="Fumarate reductase/succinate dehydrogenase flavoprotein-like C-terminal" evidence="21">
    <location>
        <begin position="1962"/>
        <end position="2098"/>
    </location>
</feature>
<dbReference type="InterPro" id="IPR027417">
    <property type="entry name" value="P-loop_NTPase"/>
</dbReference>
<evidence type="ECO:0000256" key="3">
    <source>
        <dbReference type="ARBA" id="ARBA00008040"/>
    </source>
</evidence>
<dbReference type="STRING" id="1664694.A0A0N1NY20"/>
<feature type="binding site" evidence="13">
    <location>
        <position position="1850"/>
    </location>
    <ligand>
        <name>substrate</name>
    </ligand>
</feature>
<feature type="coiled-coil region" evidence="17">
    <location>
        <begin position="887"/>
        <end position="921"/>
    </location>
</feature>
<evidence type="ECO:0000259" key="19">
    <source>
        <dbReference type="Pfam" id="PF00350"/>
    </source>
</evidence>
<dbReference type="RefSeq" id="XP_017996375.1">
    <property type="nucleotide sequence ID" value="XM_018142956.1"/>
</dbReference>
<dbReference type="GO" id="GO:0005743">
    <property type="term" value="C:mitochondrial inner membrane"/>
    <property type="evidence" value="ECO:0007669"/>
    <property type="project" value="UniProtKB-SubCell"/>
</dbReference>
<dbReference type="PROSITE" id="PS00504">
    <property type="entry name" value="FRD_SDH_FAD_BINDING"/>
    <property type="match status" value="1"/>
</dbReference>
<dbReference type="SUPFAM" id="SSF51905">
    <property type="entry name" value="FAD/NAD(P)-binding domain"/>
    <property type="match status" value="1"/>
</dbReference>
<feature type="binding site" evidence="14">
    <location>
        <position position="1885"/>
    </location>
    <ligand>
        <name>FAD</name>
        <dbReference type="ChEBI" id="CHEBI:57692"/>
    </ligand>
</feature>
<evidence type="ECO:0000259" key="21">
    <source>
        <dbReference type="Pfam" id="PF02910"/>
    </source>
</evidence>
<keyword evidence="5 16" id="KW-0816">Tricarboxylic acid cycle</keyword>
<evidence type="ECO:0000256" key="11">
    <source>
        <dbReference type="ARBA" id="ARBA00049220"/>
    </source>
</evidence>
<dbReference type="EMBL" id="LFJN01000031">
    <property type="protein sequence ID" value="KPI36412.1"/>
    <property type="molecule type" value="Genomic_DNA"/>
</dbReference>
<evidence type="ECO:0000313" key="24">
    <source>
        <dbReference type="Proteomes" id="UP000038010"/>
    </source>
</evidence>
<evidence type="ECO:0000256" key="17">
    <source>
        <dbReference type="SAM" id="Coils"/>
    </source>
</evidence>
<evidence type="ECO:0000256" key="6">
    <source>
        <dbReference type="ARBA" id="ARBA00022630"/>
    </source>
</evidence>
<dbReference type="FunFam" id="1.20.58.100:FF:000001">
    <property type="entry name" value="Succinate dehydrogenase flavoprotein subunit (SdhA)"/>
    <property type="match status" value="1"/>
</dbReference>
<comment type="catalytic activity">
    <reaction evidence="11 16">
        <text>a quinone + succinate = fumarate + a quinol</text>
        <dbReference type="Rhea" id="RHEA:40523"/>
        <dbReference type="ChEBI" id="CHEBI:24646"/>
        <dbReference type="ChEBI" id="CHEBI:29806"/>
        <dbReference type="ChEBI" id="CHEBI:30031"/>
        <dbReference type="ChEBI" id="CHEBI:132124"/>
        <dbReference type="EC" id="1.3.5.1"/>
    </reaction>
</comment>
<comment type="similarity">
    <text evidence="3 16">Belongs to the FAD-dependent oxidoreductase 2 family. FRD/SDH subfamily.</text>
</comment>
<dbReference type="InterPro" id="IPR003953">
    <property type="entry name" value="FAD-dep_OxRdtase_2_FAD-bd"/>
</dbReference>
<dbReference type="InterPro" id="IPR037099">
    <property type="entry name" value="Fum_R/Succ_DH_flav-like_C_sf"/>
</dbReference>
<dbReference type="Gene3D" id="4.10.80.40">
    <property type="entry name" value="succinate dehydrogenase protein domain"/>
    <property type="match status" value="1"/>
</dbReference>
<evidence type="ECO:0000256" key="18">
    <source>
        <dbReference type="SAM" id="MobiDB-lite"/>
    </source>
</evidence>
<dbReference type="Pfam" id="PF00350">
    <property type="entry name" value="Dynamin_N"/>
    <property type="match status" value="1"/>
</dbReference>
<dbReference type="SUPFAM" id="SSF52540">
    <property type="entry name" value="P-loop containing nucleoside triphosphate hydrolases"/>
    <property type="match status" value="1"/>
</dbReference>
<name>A0A0N1NY20_9EURO</name>
<proteinExistence type="inferred from homology"/>
<dbReference type="GO" id="GO:0008177">
    <property type="term" value="F:succinate dehydrogenase (quinone) activity"/>
    <property type="evidence" value="ECO:0007669"/>
    <property type="project" value="UniProtKB-EC"/>
</dbReference>
<feature type="compositionally biased region" description="Acidic residues" evidence="18">
    <location>
        <begin position="838"/>
        <end position="847"/>
    </location>
</feature>
<feature type="binding site" evidence="14">
    <location>
        <position position="1718"/>
    </location>
    <ligand>
        <name>FAD</name>
        <dbReference type="ChEBI" id="CHEBI:57692"/>
    </ligand>
</feature>
<dbReference type="Proteomes" id="UP000038010">
    <property type="component" value="Unassembled WGS sequence"/>
</dbReference>
<dbReference type="Pfam" id="PF24564">
    <property type="entry name" value="DUF7605"/>
    <property type="match status" value="1"/>
</dbReference>
<feature type="region of interest" description="Disordered" evidence="18">
    <location>
        <begin position="152"/>
        <end position="188"/>
    </location>
</feature>
<dbReference type="NCBIfam" id="TIGR01816">
    <property type="entry name" value="sdhA_forward"/>
    <property type="match status" value="1"/>
</dbReference>
<feature type="binding site" evidence="14">
    <location>
        <begin position="1901"/>
        <end position="1902"/>
    </location>
    <ligand>
        <name>FAD</name>
        <dbReference type="ChEBI" id="CHEBI:57692"/>
    </ligand>
</feature>
<gene>
    <name evidence="23" type="ORF">AB675_2945</name>
</gene>
<evidence type="ECO:0000313" key="23">
    <source>
        <dbReference type="EMBL" id="KPI36412.1"/>
    </source>
</evidence>
<feature type="compositionally biased region" description="Basic and acidic residues" evidence="18">
    <location>
        <begin position="803"/>
        <end position="826"/>
    </location>
</feature>
<evidence type="ECO:0000256" key="8">
    <source>
        <dbReference type="ARBA" id="ARBA00022982"/>
    </source>
</evidence>
<keyword evidence="10 16" id="KW-0472">Membrane</keyword>
<dbReference type="OrthoDB" id="3598281at2759"/>
<feature type="domain" description="Dynamin N-terminal" evidence="19">
    <location>
        <begin position="476"/>
        <end position="707"/>
    </location>
</feature>
<keyword evidence="4 16" id="KW-0813">Transport</keyword>
<dbReference type="PANTHER" id="PTHR11632">
    <property type="entry name" value="SUCCINATE DEHYDROGENASE 2 FLAVOPROTEIN SUBUNIT"/>
    <property type="match status" value="1"/>
</dbReference>
<feature type="coiled-coil region" evidence="17">
    <location>
        <begin position="757"/>
        <end position="784"/>
    </location>
</feature>
<evidence type="ECO:0000256" key="10">
    <source>
        <dbReference type="ARBA" id="ARBA00023136"/>
    </source>
</evidence>
<sequence length="2098" mass="232258">MSLNTLLLDKLQPLRPTLDRDIKAGAVLVAILHHSKTPEDRIAQYDALWIKCPLINTVDKLVAAYEKAHKDAGTIVLMQENKIVPGNTIVSSLVRGWPSLVALEAISRKEVARRTSASTSTVRSPLVNITNQAPRSGSLPTEKKPIAVEASEPVDQTTGRGVSTPAFTTTASPIPTQTSAPPVRSSLTPETNDDAWLNDVLAAWDDFLAEQFSYYAYVASRGLRWELPDVAKVHEQILSTWKSLSRGQLRYFQERSVRIRPFTNPVERMFKTEGIKSDPHATFEATKAFFDLVLSQWHGVNHMSVRAEHYRVVEPSYDTIQARGLHILPRSSPDQISPTGDGGVFQSVHETPEKPRGTDGRFISKTTSSHESGADHSKNVVSSPAQPEKRDVIQEEDFNVAEEALGSQQTNQARLNMAELFDGRSPEQLEKSVDRGVELLAAIQKTIDSQPSKETEHWLKALENVQKQATRSKTIVGVVGATGAGKSSVINAMLDEERLVPTNCMRACTAVVTEISYNYDGDGYRAEVEFISKEQWRKQLEVLFQELLDASGHVSRECANEESEAGVAYAQIKAVYPLLTKEEMKHSSVDKLMNHINVRCLGSTREVSHNDSLMFYRKLQSYVDSKEKTGAKKDNGPEQEYWPLRVVKIYVKSRALSTGAVIVDLPGVHDSNQARAAVAQNYLRNCSALWIVAPITRAVDDKSAKNLLGSAFKRQLKMDGGFSDVTFICSKTDDISIFEATDSLGLEGELGPMWSQSEELQQKKKDLKLQLDDLKQTKSDMLAATEAADELVEIWENLSERLSEGETVYEPKDMSQKRKREHGPERSRKKAKRSGHDSDDDFIDDGSDDGHSEVDSATDSADVEEESGVPLTEEAITQKLAELRATKKEGRQARARMDDQIKQAKRDIDAVDKEIRAIDDVISAKCIAGRNNYSREAIRQDYAAGIREIDQELAEEEDAANFNPDEEQRDYEEVARDLPVFCVSSRAYQKLQGRLTKDRKPQGFRDIAETEMPLLQEHCIQLTTKSRLTSCRRFLTSMFQILNSLRLWASNDGSGRVMTQGQLAREEQILKEKLKKLDNALDKAVEMLVADLLHDIKDKIYDVLPAAIQAAKSKANDAAGQWSAHRDRGGLVWATYKATVRRDGVFTNARGPHNFNADLLDKWPMNARSMNADIGSQNRSCNVSQDRGKQSSHVVFLEKRAIRNGASIASFQMLKQQIPVYKETLVNIVGDARTLITEKQREVNRDFEPRLTDSMRPAYDLCVRESGPGSFRRMKGHMSGHITQEKKSMFNDCVDHVRGLIKNLLNEVEDMLLTKTDEIYMAVEREYTSVVVGQDCTSDGLPREQRILRKAVLELLDGAEMIFKRAVGLEPEVEEVVEEQEAVEEVEEGPKGSTMEDTVAVKAEPREDADMAAAQVGMAQTPVETAIVKLEVDAAGRADILVEQSNAEELQVGVAEANQLVPTTENNVEMIAVAADDGVVVKDEMATTSSITALNSKFDVVDHEYDAVIVGAGGAGLRAAVGLAESGLNTAVVTKLFPTRSHTVAAQGGINAALGNMTEDDWRWHMYDTVKGSDWLGDQDAIHYMCREAPRAVRELEEYGMPFSRTNEGLIYQRPLGGQSLKYGEGGQAYRTACVADRTGHSMLHTLYGQALKHDCQFLIEWFALDLMMDGNDCVGLTAIDMETGTLHRVFARNTILATGGYGRAYFSATSAHTSTGDGLAMAARAGLPLQDMEFVQFHPSGIYGAGVLISEGARGEGGFLLNGKGERFMERYAPTAKDLASRDVVSRSMNMEIREGRGAGPDADHIHLQLSHLPPEVLHERLPGIAETASIFSGVDITKEPIPVIPTVHYCMGGIPTNWKGQVLNVDPKTNTETPVSGLYAAGEVACVSVHGANRLGANSLLDIVVFGRAAAGHIAENNEPNMPIFRRADSKTTPDTGMGGFTDLQHFRNSDGTRLTAELRSDMQKAMQADVAVFRNHESLATGLSHLQKVEESFNNDLLVKDKSLIWNSDLIETLEMRNLLTCAAQTAKSALERKESRGSHAREDYSERDDTKFMKHSLSWQRDVGEDIAVGYRGVQFQTLDESECKSVPAKKRSY</sequence>
<evidence type="ECO:0000256" key="13">
    <source>
        <dbReference type="PIRSR" id="PIRSR611281-2"/>
    </source>
</evidence>
<evidence type="ECO:0000256" key="2">
    <source>
        <dbReference type="ARBA" id="ARBA00004788"/>
    </source>
</evidence>
<dbReference type="InterPro" id="IPR036188">
    <property type="entry name" value="FAD/NAD-bd_sf"/>
</dbReference>
<feature type="binding site" evidence="13">
    <location>
        <position position="1896"/>
    </location>
    <ligand>
        <name>substrate</name>
    </ligand>
</feature>